<protein>
    <submittedName>
        <fullName evidence="3">Esterase PHB depolymerase</fullName>
    </submittedName>
</protein>
<dbReference type="Gene3D" id="3.40.50.1820">
    <property type="entry name" value="alpha/beta hydrolase"/>
    <property type="match status" value="2"/>
</dbReference>
<sequence>MRSRNGFLAFVAAIGLAAGSLSWSMAAVPAPQPGALGKYDITGTYVSGLSSGGFMANQLHVAHSGLFQGAGIFSAGAYDCAQNNLSTALSACMDTVLPRKTPAELEQLTRTRAAAGSVDPPQNLSGDPVWLFHGSADQTVRRPVNDDLATYYRDFGARVVYDNTSAAGHAWVSPIGPNSCGATSSPYVNRCGTTDPVGAMLGHLFGRVNPAASALSGKLVQFDQNSYVPGGNAAAVSMGREGFAYVPRACETAPCKLMVTLHGCYQYYGLVGNALMDKGYLNEYADTNNMVVLYPQATTTTGNPRGCWDWWGYQSDRYPLKTGPQMAAVVAMVKALSGGQPTTPPTSTTTTTTTTTTPVPQCVTASNYAHTTAGRAHAELGQTYANGSNQALGLWNTFTTSSIRETSANYWVKC</sequence>
<dbReference type="PANTHER" id="PTHR42972">
    <property type="entry name" value="TOL-PAL SYSTEM PROTEIN TOLB"/>
    <property type="match status" value="1"/>
</dbReference>
<dbReference type="AlphaFoldDB" id="A0A1H9J1S7"/>
<evidence type="ECO:0000256" key="2">
    <source>
        <dbReference type="SAM" id="SignalP"/>
    </source>
</evidence>
<dbReference type="STRING" id="402600.SAMN05216188_105181"/>
<feature type="region of interest" description="Disordered" evidence="1">
    <location>
        <begin position="338"/>
        <end position="358"/>
    </location>
</feature>
<reference evidence="4" key="1">
    <citation type="submission" date="2016-10" db="EMBL/GenBank/DDBJ databases">
        <authorList>
            <person name="Varghese N."/>
            <person name="Submissions S."/>
        </authorList>
    </citation>
    <scope>NUCLEOTIDE SEQUENCE [LARGE SCALE GENOMIC DNA]</scope>
    <source>
        <strain evidence="4">CGMCC 4.3525</strain>
    </source>
</reference>
<dbReference type="Proteomes" id="UP000199352">
    <property type="component" value="Unassembled WGS sequence"/>
</dbReference>
<evidence type="ECO:0000256" key="1">
    <source>
        <dbReference type="SAM" id="MobiDB-lite"/>
    </source>
</evidence>
<proteinExistence type="predicted"/>
<dbReference type="RefSeq" id="WP_089951275.1">
    <property type="nucleotide sequence ID" value="NZ_FOFR01000005.1"/>
</dbReference>
<dbReference type="EMBL" id="FOFR01000005">
    <property type="protein sequence ID" value="SEQ80814.1"/>
    <property type="molecule type" value="Genomic_DNA"/>
</dbReference>
<evidence type="ECO:0000313" key="4">
    <source>
        <dbReference type="Proteomes" id="UP000199352"/>
    </source>
</evidence>
<dbReference type="InterPro" id="IPR029058">
    <property type="entry name" value="AB_hydrolase_fold"/>
</dbReference>
<keyword evidence="2" id="KW-0732">Signal</keyword>
<feature type="chain" id="PRO_5011646159" evidence="2">
    <location>
        <begin position="27"/>
        <end position="414"/>
    </location>
</feature>
<dbReference type="OrthoDB" id="9767239at2"/>
<keyword evidence="4" id="KW-1185">Reference proteome</keyword>
<organism evidence="3 4">
    <name type="scientific">Lentzea xinjiangensis</name>
    <dbReference type="NCBI Taxonomy" id="402600"/>
    <lineage>
        <taxon>Bacteria</taxon>
        <taxon>Bacillati</taxon>
        <taxon>Actinomycetota</taxon>
        <taxon>Actinomycetes</taxon>
        <taxon>Pseudonocardiales</taxon>
        <taxon>Pseudonocardiaceae</taxon>
        <taxon>Lentzea</taxon>
    </lineage>
</organism>
<dbReference type="PANTHER" id="PTHR42972:SF8">
    <property type="entry name" value="POLYHYDROXYBUTYRATE DEPOLYMERASE"/>
    <property type="match status" value="1"/>
</dbReference>
<feature type="signal peptide" evidence="2">
    <location>
        <begin position="1"/>
        <end position="26"/>
    </location>
</feature>
<feature type="compositionally biased region" description="Low complexity" evidence="1">
    <location>
        <begin position="345"/>
        <end position="358"/>
    </location>
</feature>
<accession>A0A1H9J1S7</accession>
<name>A0A1H9J1S7_9PSEU</name>
<evidence type="ECO:0000313" key="3">
    <source>
        <dbReference type="EMBL" id="SEQ80814.1"/>
    </source>
</evidence>
<dbReference type="SUPFAM" id="SSF53474">
    <property type="entry name" value="alpha/beta-Hydrolases"/>
    <property type="match status" value="1"/>
</dbReference>
<gene>
    <name evidence="3" type="ORF">SAMN05216188_105181</name>
</gene>